<gene>
    <name evidence="1" type="ORF">SAMN04489732_103587</name>
</gene>
<protein>
    <submittedName>
        <fullName evidence="1">Uncharacterized protein</fullName>
    </submittedName>
</protein>
<sequence length="282" mass="28813">MPVAIDNGPLDPVILAHGLGGVGFYVPAPGVLTDWSRGPLSAGLGQWNGKQLCDACSAGGTVSLAIPAVRDSEPDHTAIPLFFVPRTHYSLYRDGKQVFDHDGAYGAVVEVPTTPATFRGVLDVDRTAIPGVGQAGKLRTELTVKYDPGAKPAPLPGPHTCTAADPAQQCRILGALTVDYDLTTTSAAPVQVLGLHVGHVAYSGAGSRSPTTAVTVSVSFDDGVTWQPAPVAGALGEYAAVWRNPATAAGTSPSPKVTARDEAGNAISQTITNACAVAKAGK</sequence>
<evidence type="ECO:0000313" key="2">
    <source>
        <dbReference type="Proteomes" id="UP000198582"/>
    </source>
</evidence>
<keyword evidence="2" id="KW-1185">Reference proteome</keyword>
<name>A0A1H8V1N2_9PSEU</name>
<dbReference type="AlphaFoldDB" id="A0A1H8V1N2"/>
<dbReference type="Proteomes" id="UP000198582">
    <property type="component" value="Unassembled WGS sequence"/>
</dbReference>
<organism evidence="1 2">
    <name type="scientific">Amycolatopsis saalfeldensis</name>
    <dbReference type="NCBI Taxonomy" id="394193"/>
    <lineage>
        <taxon>Bacteria</taxon>
        <taxon>Bacillati</taxon>
        <taxon>Actinomycetota</taxon>
        <taxon>Actinomycetes</taxon>
        <taxon>Pseudonocardiales</taxon>
        <taxon>Pseudonocardiaceae</taxon>
        <taxon>Amycolatopsis</taxon>
    </lineage>
</organism>
<proteinExistence type="predicted"/>
<accession>A0A1H8V1N2</accession>
<evidence type="ECO:0000313" key="1">
    <source>
        <dbReference type="EMBL" id="SEP09153.1"/>
    </source>
</evidence>
<reference evidence="1 2" key="1">
    <citation type="submission" date="2016-10" db="EMBL/GenBank/DDBJ databases">
        <authorList>
            <person name="de Groot N.N."/>
        </authorList>
    </citation>
    <scope>NUCLEOTIDE SEQUENCE [LARGE SCALE GENOMIC DNA]</scope>
    <source>
        <strain evidence="1 2">DSM 44993</strain>
    </source>
</reference>
<dbReference type="EMBL" id="FOEF01000003">
    <property type="protein sequence ID" value="SEP09153.1"/>
    <property type="molecule type" value="Genomic_DNA"/>
</dbReference>
<dbReference type="STRING" id="394193.SAMN04489732_103587"/>